<evidence type="ECO:0000256" key="2">
    <source>
        <dbReference type="SAM" id="MobiDB-lite"/>
    </source>
</evidence>
<comment type="similarity">
    <text evidence="1">Belongs to the multicopper oxidase family.</text>
</comment>
<protein>
    <recommendedName>
        <fullName evidence="3">Plastocyanin-like domain-containing protein</fullName>
    </recommendedName>
</protein>
<gene>
    <name evidence="4" type="ORF">Ahy_A03g011907</name>
</gene>
<comment type="caution">
    <text evidence="4">The sequence shown here is derived from an EMBL/GenBank/DDBJ whole genome shotgun (WGS) entry which is preliminary data.</text>
</comment>
<evidence type="ECO:0000313" key="4">
    <source>
        <dbReference type="EMBL" id="RYR65978.1"/>
    </source>
</evidence>
<proteinExistence type="inferred from homology"/>
<feature type="region of interest" description="Disordered" evidence="2">
    <location>
        <begin position="1"/>
        <end position="39"/>
    </location>
</feature>
<dbReference type="InterPro" id="IPR008972">
    <property type="entry name" value="Cupredoxin"/>
</dbReference>
<keyword evidence="5" id="KW-1185">Reference proteome</keyword>
<reference evidence="4 5" key="1">
    <citation type="submission" date="2019-01" db="EMBL/GenBank/DDBJ databases">
        <title>Sequencing of cultivated peanut Arachis hypogaea provides insights into genome evolution and oil improvement.</title>
        <authorList>
            <person name="Chen X."/>
        </authorList>
    </citation>
    <scope>NUCLEOTIDE SEQUENCE [LARGE SCALE GENOMIC DNA]</scope>
    <source>
        <strain evidence="5">cv. Fuhuasheng</strain>
        <tissue evidence="4">Leaves</tissue>
    </source>
</reference>
<dbReference type="PANTHER" id="PTHR11709">
    <property type="entry name" value="MULTI-COPPER OXIDASE"/>
    <property type="match status" value="1"/>
</dbReference>
<sequence length="141" mass="15551">MYADSDGTEDGGEGSILPADESLRENGGGRPTLPVDGTLRKGEGRIRHYRWDVKYEYKSPDCFKKLVITINGRSPGPTIQAEEGDTVVVEVNNSLVTENLAIHWHGIRQIGSPWFDGTEGVTQCPVLPGDTFKYQFVVDQV</sequence>
<dbReference type="EMBL" id="SDMP01000003">
    <property type="protein sequence ID" value="RYR65978.1"/>
    <property type="molecule type" value="Genomic_DNA"/>
</dbReference>
<evidence type="ECO:0000313" key="5">
    <source>
        <dbReference type="Proteomes" id="UP000289738"/>
    </source>
</evidence>
<dbReference type="GO" id="GO:0016491">
    <property type="term" value="F:oxidoreductase activity"/>
    <property type="evidence" value="ECO:0007669"/>
    <property type="project" value="TreeGrafter"/>
</dbReference>
<organism evidence="4 5">
    <name type="scientific">Arachis hypogaea</name>
    <name type="common">Peanut</name>
    <dbReference type="NCBI Taxonomy" id="3818"/>
    <lineage>
        <taxon>Eukaryota</taxon>
        <taxon>Viridiplantae</taxon>
        <taxon>Streptophyta</taxon>
        <taxon>Embryophyta</taxon>
        <taxon>Tracheophyta</taxon>
        <taxon>Spermatophyta</taxon>
        <taxon>Magnoliopsida</taxon>
        <taxon>eudicotyledons</taxon>
        <taxon>Gunneridae</taxon>
        <taxon>Pentapetalae</taxon>
        <taxon>rosids</taxon>
        <taxon>fabids</taxon>
        <taxon>Fabales</taxon>
        <taxon>Fabaceae</taxon>
        <taxon>Papilionoideae</taxon>
        <taxon>50 kb inversion clade</taxon>
        <taxon>dalbergioids sensu lato</taxon>
        <taxon>Dalbergieae</taxon>
        <taxon>Pterocarpus clade</taxon>
        <taxon>Arachis</taxon>
    </lineage>
</organism>
<evidence type="ECO:0000256" key="1">
    <source>
        <dbReference type="ARBA" id="ARBA00010609"/>
    </source>
</evidence>
<accession>A0A445DS27</accession>
<name>A0A445DS27_ARAHY</name>
<dbReference type="InterPro" id="IPR011707">
    <property type="entry name" value="Cu-oxidase-like_N"/>
</dbReference>
<dbReference type="GO" id="GO:0005507">
    <property type="term" value="F:copper ion binding"/>
    <property type="evidence" value="ECO:0007669"/>
    <property type="project" value="InterPro"/>
</dbReference>
<dbReference type="Gene3D" id="2.60.40.420">
    <property type="entry name" value="Cupredoxins - blue copper proteins"/>
    <property type="match status" value="1"/>
</dbReference>
<evidence type="ECO:0000259" key="3">
    <source>
        <dbReference type="Pfam" id="PF07732"/>
    </source>
</evidence>
<feature type="compositionally biased region" description="Acidic residues" evidence="2">
    <location>
        <begin position="1"/>
        <end position="12"/>
    </location>
</feature>
<dbReference type="Proteomes" id="UP000289738">
    <property type="component" value="Chromosome A03"/>
</dbReference>
<dbReference type="AlphaFoldDB" id="A0A445DS27"/>
<feature type="domain" description="Plastocyanin-like" evidence="3">
    <location>
        <begin position="53"/>
        <end position="140"/>
    </location>
</feature>
<dbReference type="PANTHER" id="PTHR11709:SF218">
    <property type="entry name" value="L-ASCORBATE OXIDASE"/>
    <property type="match status" value="1"/>
</dbReference>
<dbReference type="InterPro" id="IPR045087">
    <property type="entry name" value="Cu-oxidase_fam"/>
</dbReference>
<dbReference type="SUPFAM" id="SSF49503">
    <property type="entry name" value="Cupredoxins"/>
    <property type="match status" value="1"/>
</dbReference>
<dbReference type="Pfam" id="PF07732">
    <property type="entry name" value="Cu-oxidase_3"/>
    <property type="match status" value="1"/>
</dbReference>